<proteinExistence type="predicted"/>
<evidence type="ECO:0000313" key="2">
    <source>
        <dbReference type="Proteomes" id="UP000071859"/>
    </source>
</evidence>
<keyword evidence="2" id="KW-1185">Reference proteome</keyword>
<accession>A0A158CHW1</accession>
<name>A0A158CHW1_9BURK</name>
<dbReference type="EMBL" id="FCOX02000020">
    <property type="protein sequence ID" value="SAK81963.1"/>
    <property type="molecule type" value="Genomic_DNA"/>
</dbReference>
<dbReference type="AlphaFoldDB" id="A0A158CHW1"/>
<comment type="caution">
    <text evidence="1">The sequence shown here is derived from an EMBL/GenBank/DDBJ whole genome shotgun (WGS) entry which is preliminary data.</text>
</comment>
<organism evidence="1 2">
    <name type="scientific">Caballeronia calidae</name>
    <dbReference type="NCBI Taxonomy" id="1777139"/>
    <lineage>
        <taxon>Bacteria</taxon>
        <taxon>Pseudomonadati</taxon>
        <taxon>Pseudomonadota</taxon>
        <taxon>Betaproteobacteria</taxon>
        <taxon>Burkholderiales</taxon>
        <taxon>Burkholderiaceae</taxon>
        <taxon>Caballeronia</taxon>
    </lineage>
</organism>
<dbReference type="Proteomes" id="UP000071859">
    <property type="component" value="Unassembled WGS sequence"/>
</dbReference>
<evidence type="ECO:0000313" key="1">
    <source>
        <dbReference type="EMBL" id="SAK81963.1"/>
    </source>
</evidence>
<gene>
    <name evidence="1" type="ORF">AWB78_03970</name>
</gene>
<reference evidence="1" key="1">
    <citation type="submission" date="2016-01" db="EMBL/GenBank/DDBJ databases">
        <authorList>
            <person name="Peeters C."/>
        </authorList>
    </citation>
    <scope>NUCLEOTIDE SEQUENCE</scope>
    <source>
        <strain evidence="1">LMG 29321</strain>
    </source>
</reference>
<protein>
    <submittedName>
        <fullName evidence="1">Uncharacterized protein</fullName>
    </submittedName>
</protein>
<sequence length="30" mass="3475">MPDAVPKPENEFLNTLQGEQARLHFFWSTA</sequence>